<dbReference type="EMBL" id="MU266570">
    <property type="protein sequence ID" value="KAH7920592.1"/>
    <property type="molecule type" value="Genomic_DNA"/>
</dbReference>
<proteinExistence type="predicted"/>
<dbReference type="Proteomes" id="UP000790709">
    <property type="component" value="Unassembled WGS sequence"/>
</dbReference>
<protein>
    <submittedName>
        <fullName evidence="1">Uncharacterized protein</fullName>
    </submittedName>
</protein>
<gene>
    <name evidence="1" type="ORF">BV22DRAFT_793005</name>
</gene>
<evidence type="ECO:0000313" key="1">
    <source>
        <dbReference type="EMBL" id="KAH7920592.1"/>
    </source>
</evidence>
<comment type="caution">
    <text evidence="1">The sequence shown here is derived from an EMBL/GenBank/DDBJ whole genome shotgun (WGS) entry which is preliminary data.</text>
</comment>
<name>A0ACB8B5C4_9AGAM</name>
<evidence type="ECO:0000313" key="2">
    <source>
        <dbReference type="Proteomes" id="UP000790709"/>
    </source>
</evidence>
<keyword evidence="2" id="KW-1185">Reference proteome</keyword>
<accession>A0ACB8B5C4</accession>
<reference evidence="1" key="1">
    <citation type="journal article" date="2021" name="New Phytol.">
        <title>Evolutionary innovations through gain and loss of genes in the ectomycorrhizal Boletales.</title>
        <authorList>
            <person name="Wu G."/>
            <person name="Miyauchi S."/>
            <person name="Morin E."/>
            <person name="Kuo A."/>
            <person name="Drula E."/>
            <person name="Varga T."/>
            <person name="Kohler A."/>
            <person name="Feng B."/>
            <person name="Cao Y."/>
            <person name="Lipzen A."/>
            <person name="Daum C."/>
            <person name="Hundley H."/>
            <person name="Pangilinan J."/>
            <person name="Johnson J."/>
            <person name="Barry K."/>
            <person name="LaButti K."/>
            <person name="Ng V."/>
            <person name="Ahrendt S."/>
            <person name="Min B."/>
            <person name="Choi I.G."/>
            <person name="Park H."/>
            <person name="Plett J.M."/>
            <person name="Magnuson J."/>
            <person name="Spatafora J.W."/>
            <person name="Nagy L.G."/>
            <person name="Henrissat B."/>
            <person name="Grigoriev I.V."/>
            <person name="Yang Z.L."/>
            <person name="Xu J."/>
            <person name="Martin F.M."/>
        </authorList>
    </citation>
    <scope>NUCLEOTIDE SEQUENCE</scope>
    <source>
        <strain evidence="1">KUC20120723A-06</strain>
    </source>
</reference>
<sequence length="156" mass="17091">MVARRGCNCQPHLPPSRPPSPCQPRSIHVSASTTLLSPRRVSVTSPQAPRLSIGTLSYGLAPPLSYGSALAPRSPPPTLQRHLSPNHTVRLWHLSPGPELQLWHLSQALHVSCSTSPGPTRQRHLSPTRQPWHLSHLPLRFSVISPRTLRAALSPL</sequence>
<organism evidence="1 2">
    <name type="scientific">Leucogyrophana mollusca</name>
    <dbReference type="NCBI Taxonomy" id="85980"/>
    <lineage>
        <taxon>Eukaryota</taxon>
        <taxon>Fungi</taxon>
        <taxon>Dikarya</taxon>
        <taxon>Basidiomycota</taxon>
        <taxon>Agaricomycotina</taxon>
        <taxon>Agaricomycetes</taxon>
        <taxon>Agaricomycetidae</taxon>
        <taxon>Boletales</taxon>
        <taxon>Boletales incertae sedis</taxon>
        <taxon>Leucogyrophana</taxon>
    </lineage>
</organism>